<dbReference type="PANTHER" id="PTHR43687:SF4">
    <property type="entry name" value="BLR5484 PROTEIN"/>
    <property type="match status" value="1"/>
</dbReference>
<dbReference type="GO" id="GO:0051539">
    <property type="term" value="F:4 iron, 4 sulfur cluster binding"/>
    <property type="evidence" value="ECO:0007669"/>
    <property type="project" value="UniProtKB-KW"/>
</dbReference>
<dbReference type="Pfam" id="PF14697">
    <property type="entry name" value="Fer4_21"/>
    <property type="match status" value="1"/>
</dbReference>
<evidence type="ECO:0000256" key="1">
    <source>
        <dbReference type="ARBA" id="ARBA00001966"/>
    </source>
</evidence>
<keyword evidence="5" id="KW-0249">Electron transport</keyword>
<dbReference type="GeneID" id="9132323"/>
<evidence type="ECO:0000259" key="8">
    <source>
        <dbReference type="PROSITE" id="PS51379"/>
    </source>
</evidence>
<evidence type="ECO:0000256" key="3">
    <source>
        <dbReference type="ARBA" id="ARBA00022485"/>
    </source>
</evidence>
<dbReference type="PANTHER" id="PTHR43687">
    <property type="entry name" value="ADENYLYLSULFATE REDUCTASE, BETA SUBUNIT"/>
    <property type="match status" value="1"/>
</dbReference>
<dbReference type="InterPro" id="IPR017900">
    <property type="entry name" value="4Fe4S_Fe_S_CS"/>
</dbReference>
<dbReference type="GO" id="GO:0016491">
    <property type="term" value="F:oxidoreductase activity"/>
    <property type="evidence" value="ECO:0007669"/>
    <property type="project" value="UniProtKB-ARBA"/>
</dbReference>
<gene>
    <name evidence="9" type="ordered locus">Metin_1292</name>
</gene>
<dbReference type="KEGG" id="mif:Metin_1292"/>
<feature type="domain" description="4Fe-4S ferredoxin-type" evidence="8">
    <location>
        <begin position="186"/>
        <end position="210"/>
    </location>
</feature>
<feature type="domain" description="4Fe-4S ferredoxin-type" evidence="8">
    <location>
        <begin position="64"/>
        <end position="93"/>
    </location>
</feature>
<dbReference type="EMBL" id="CP002009">
    <property type="protein sequence ID" value="ADG13942.1"/>
    <property type="molecule type" value="Genomic_DNA"/>
</dbReference>
<accession>D5VTN9</accession>
<protein>
    <submittedName>
        <fullName evidence="9">4Fe-4S ferredoxin iron-sulfur binding domain protein</fullName>
    </submittedName>
</protein>
<evidence type="ECO:0000256" key="4">
    <source>
        <dbReference type="ARBA" id="ARBA00022723"/>
    </source>
</evidence>
<dbReference type="SUPFAM" id="SSF54862">
    <property type="entry name" value="4Fe-4S ferredoxins"/>
    <property type="match status" value="2"/>
</dbReference>
<dbReference type="Gene3D" id="3.30.70.20">
    <property type="match status" value="4"/>
</dbReference>
<feature type="domain" description="4Fe-4S ferredoxin-type" evidence="8">
    <location>
        <begin position="34"/>
        <end position="63"/>
    </location>
</feature>
<proteinExistence type="predicted"/>
<feature type="domain" description="4Fe-4S ferredoxin-type" evidence="8">
    <location>
        <begin position="119"/>
        <end position="148"/>
    </location>
</feature>
<dbReference type="PROSITE" id="PS00198">
    <property type="entry name" value="4FE4S_FER_1"/>
    <property type="match status" value="3"/>
</dbReference>
<keyword evidence="4" id="KW-0479">Metal-binding</keyword>
<evidence type="ECO:0000256" key="5">
    <source>
        <dbReference type="ARBA" id="ARBA00022982"/>
    </source>
</evidence>
<organism evidence="9 10">
    <name type="scientific">Methanocaldococcus infernus (strain DSM 11812 / JCM 15783 / ME)</name>
    <dbReference type="NCBI Taxonomy" id="573063"/>
    <lineage>
        <taxon>Archaea</taxon>
        <taxon>Methanobacteriati</taxon>
        <taxon>Methanobacteriota</taxon>
        <taxon>Methanomada group</taxon>
        <taxon>Methanococci</taxon>
        <taxon>Methanococcales</taxon>
        <taxon>Methanocaldococcaceae</taxon>
        <taxon>Methanocaldococcus</taxon>
    </lineage>
</organism>
<keyword evidence="10" id="KW-1185">Reference proteome</keyword>
<feature type="domain" description="4Fe-4S ferredoxin-type" evidence="8">
    <location>
        <begin position="215"/>
        <end position="244"/>
    </location>
</feature>
<evidence type="ECO:0000256" key="2">
    <source>
        <dbReference type="ARBA" id="ARBA00022448"/>
    </source>
</evidence>
<dbReference type="Pfam" id="PF00037">
    <property type="entry name" value="Fer4"/>
    <property type="match status" value="2"/>
</dbReference>
<dbReference type="eggNOG" id="arCOG02179">
    <property type="taxonomic scope" value="Archaea"/>
</dbReference>
<dbReference type="RefSeq" id="WP_013100687.1">
    <property type="nucleotide sequence ID" value="NC_014122.1"/>
</dbReference>
<evidence type="ECO:0000256" key="7">
    <source>
        <dbReference type="ARBA" id="ARBA00023014"/>
    </source>
</evidence>
<dbReference type="AlphaFoldDB" id="D5VTN9"/>
<evidence type="ECO:0000313" key="9">
    <source>
        <dbReference type="EMBL" id="ADG13942.1"/>
    </source>
</evidence>
<dbReference type="HOGENOM" id="CLU_097041_0_0_2"/>
<feature type="domain" description="4Fe-4S ferredoxin-type" evidence="8">
    <location>
        <begin position="149"/>
        <end position="178"/>
    </location>
</feature>
<dbReference type="GO" id="GO:0046872">
    <property type="term" value="F:metal ion binding"/>
    <property type="evidence" value="ECO:0007669"/>
    <property type="project" value="UniProtKB-KW"/>
</dbReference>
<keyword evidence="6" id="KW-0408">Iron</keyword>
<keyword evidence="2" id="KW-0813">Transport</keyword>
<dbReference type="PROSITE" id="PS51379">
    <property type="entry name" value="4FE4S_FER_2"/>
    <property type="match status" value="6"/>
</dbReference>
<reference evidence="9" key="1">
    <citation type="submission" date="2010-04" db="EMBL/GenBank/DDBJ databases">
        <title>Complete sequence of Methanocaldococcus infernus ME.</title>
        <authorList>
            <consortium name="US DOE Joint Genome Institute"/>
            <person name="Lucas S."/>
            <person name="Copeland A."/>
            <person name="Lapidus A."/>
            <person name="Cheng J.-F."/>
            <person name="Bruce D."/>
            <person name="Goodwin L."/>
            <person name="Pitluck S."/>
            <person name="Munk A.C."/>
            <person name="Detter J.C."/>
            <person name="Han C."/>
            <person name="Tapia R."/>
            <person name="Land M."/>
            <person name="Hauser L."/>
            <person name="Kyrpides N."/>
            <person name="Mikhailova N."/>
            <person name="Sieprawska-Lupa M."/>
            <person name="Whitman W.B."/>
            <person name="Woyke T."/>
        </authorList>
    </citation>
    <scope>NUCLEOTIDE SEQUENCE [LARGE SCALE GENOMIC DNA]</scope>
    <source>
        <strain evidence="9">ME</strain>
    </source>
</reference>
<evidence type="ECO:0000313" key="10">
    <source>
        <dbReference type="Proteomes" id="UP000002061"/>
    </source>
</evidence>
<dbReference type="OrthoDB" id="23833at2157"/>
<dbReference type="PRINTS" id="PR00354">
    <property type="entry name" value="7FE8SFRDOXIN"/>
</dbReference>
<keyword evidence="7" id="KW-0411">Iron-sulfur</keyword>
<dbReference type="InterPro" id="IPR000813">
    <property type="entry name" value="7Fe_ferredoxin"/>
</dbReference>
<sequence length="252" mass="28441">MEIVKDLKEIFEDMDEDEELLKHIANHLSEIRGKLIYVNESICCKCNLCYKECPVDAIERAKVKRAVKIKDNCIKCEICAKTCPVDAIFVIEGDVNIKDSKIVLSINKKEVMKRKIRLKNYIFNDEKCGKCGICAMVCPTKAIKVVRKKSFSVNLDLCIGCGACEEQCPKKAVKVERELGNIYKEGHMEVDKELCVGCMVCVEECPIDCIYDIGGVVEIDNDKCVLCRICEEVCPTKAIKMISYDQEGEGKD</sequence>
<name>D5VTN9_METIM</name>
<dbReference type="Proteomes" id="UP000002061">
    <property type="component" value="Chromosome"/>
</dbReference>
<dbReference type="STRING" id="573063.Metin_1292"/>
<dbReference type="Pfam" id="PF12838">
    <property type="entry name" value="Fer4_7"/>
    <property type="match status" value="1"/>
</dbReference>
<dbReference type="CDD" id="cd10549">
    <property type="entry name" value="MtMvhB_like"/>
    <property type="match status" value="2"/>
</dbReference>
<dbReference type="GO" id="GO:0009055">
    <property type="term" value="F:electron transfer activity"/>
    <property type="evidence" value="ECO:0007669"/>
    <property type="project" value="InterPro"/>
</dbReference>
<dbReference type="InterPro" id="IPR050572">
    <property type="entry name" value="Fe-S_Ferredoxin"/>
</dbReference>
<evidence type="ECO:0000256" key="6">
    <source>
        <dbReference type="ARBA" id="ARBA00023004"/>
    </source>
</evidence>
<comment type="cofactor">
    <cofactor evidence="1">
        <name>[4Fe-4S] cluster</name>
        <dbReference type="ChEBI" id="CHEBI:49883"/>
    </cofactor>
</comment>
<keyword evidence="3" id="KW-0004">4Fe-4S</keyword>
<dbReference type="InterPro" id="IPR017896">
    <property type="entry name" value="4Fe4S_Fe-S-bd"/>
</dbReference>